<evidence type="ECO:0000256" key="3">
    <source>
        <dbReference type="ARBA" id="ARBA00022679"/>
    </source>
</evidence>
<evidence type="ECO:0000313" key="12">
    <source>
        <dbReference type="Proteomes" id="UP000827549"/>
    </source>
</evidence>
<dbReference type="PROSITE" id="PS50011">
    <property type="entry name" value="PROTEIN_KINASE_DOM"/>
    <property type="match status" value="1"/>
</dbReference>
<keyword evidence="3" id="KW-0808">Transferase</keyword>
<evidence type="ECO:0000256" key="6">
    <source>
        <dbReference type="ARBA" id="ARBA00022840"/>
    </source>
</evidence>
<evidence type="ECO:0000256" key="4">
    <source>
        <dbReference type="ARBA" id="ARBA00022741"/>
    </source>
</evidence>
<comment type="catalytic activity">
    <reaction evidence="7">
        <text>L-threonyl-[protein] + ATP = O-phospho-L-threonyl-[protein] + ADP + H(+)</text>
        <dbReference type="Rhea" id="RHEA:46608"/>
        <dbReference type="Rhea" id="RHEA-COMP:11060"/>
        <dbReference type="Rhea" id="RHEA-COMP:11605"/>
        <dbReference type="ChEBI" id="CHEBI:15378"/>
        <dbReference type="ChEBI" id="CHEBI:30013"/>
        <dbReference type="ChEBI" id="CHEBI:30616"/>
        <dbReference type="ChEBI" id="CHEBI:61977"/>
        <dbReference type="ChEBI" id="CHEBI:456216"/>
        <dbReference type="EC" id="2.7.11.1"/>
    </reaction>
</comment>
<feature type="compositionally biased region" description="Pro residues" evidence="9">
    <location>
        <begin position="28"/>
        <end position="39"/>
    </location>
</feature>
<name>A0AAF0Y106_9TREE</name>
<evidence type="ECO:0000259" key="10">
    <source>
        <dbReference type="PROSITE" id="PS50011"/>
    </source>
</evidence>
<evidence type="ECO:0000256" key="9">
    <source>
        <dbReference type="SAM" id="MobiDB-lite"/>
    </source>
</evidence>
<dbReference type="PANTHER" id="PTHR24419:SF18">
    <property type="entry name" value="SERINE_THREONINE-PROTEIN KINASE HASPIN"/>
    <property type="match status" value="1"/>
</dbReference>
<evidence type="ECO:0000256" key="1">
    <source>
        <dbReference type="ARBA" id="ARBA00012513"/>
    </source>
</evidence>
<dbReference type="InterPro" id="IPR024604">
    <property type="entry name" value="GSG2_C"/>
</dbReference>
<protein>
    <recommendedName>
        <fullName evidence="1">non-specific serine/threonine protein kinase</fullName>
        <ecNumber evidence="1">2.7.11.1</ecNumber>
    </recommendedName>
</protein>
<keyword evidence="5 11" id="KW-0418">Kinase</keyword>
<dbReference type="PANTHER" id="PTHR24419">
    <property type="entry name" value="INTERLEUKIN-1 RECEPTOR-ASSOCIATED KINASE"/>
    <property type="match status" value="1"/>
</dbReference>
<dbReference type="RefSeq" id="XP_062623952.1">
    <property type="nucleotide sequence ID" value="XM_062767968.1"/>
</dbReference>
<feature type="region of interest" description="Disordered" evidence="9">
    <location>
        <begin position="63"/>
        <end position="86"/>
    </location>
</feature>
<dbReference type="Pfam" id="PF12330">
    <property type="entry name" value="Haspin_kinase"/>
    <property type="match status" value="1"/>
</dbReference>
<evidence type="ECO:0000256" key="8">
    <source>
        <dbReference type="ARBA" id="ARBA00048679"/>
    </source>
</evidence>
<dbReference type="GO" id="GO:0000278">
    <property type="term" value="P:mitotic cell cycle"/>
    <property type="evidence" value="ECO:0007669"/>
    <property type="project" value="TreeGrafter"/>
</dbReference>
<dbReference type="InterPro" id="IPR000719">
    <property type="entry name" value="Prot_kinase_dom"/>
</dbReference>
<comment type="catalytic activity">
    <reaction evidence="8">
        <text>L-seryl-[protein] + ATP = O-phospho-L-seryl-[protein] + ADP + H(+)</text>
        <dbReference type="Rhea" id="RHEA:17989"/>
        <dbReference type="Rhea" id="RHEA-COMP:9863"/>
        <dbReference type="Rhea" id="RHEA-COMP:11604"/>
        <dbReference type="ChEBI" id="CHEBI:15378"/>
        <dbReference type="ChEBI" id="CHEBI:29999"/>
        <dbReference type="ChEBI" id="CHEBI:30616"/>
        <dbReference type="ChEBI" id="CHEBI:83421"/>
        <dbReference type="ChEBI" id="CHEBI:456216"/>
        <dbReference type="EC" id="2.7.11.1"/>
    </reaction>
</comment>
<gene>
    <name evidence="11" type="primary">hrk1</name>
    <name evidence="11" type="ORF">LOC62_01G001474</name>
</gene>
<keyword evidence="4" id="KW-0547">Nucleotide-binding</keyword>
<feature type="region of interest" description="Disordered" evidence="9">
    <location>
        <begin position="15"/>
        <end position="46"/>
    </location>
</feature>
<dbReference type="EMBL" id="CP086714">
    <property type="protein sequence ID" value="WOO77920.1"/>
    <property type="molecule type" value="Genomic_DNA"/>
</dbReference>
<dbReference type="AlphaFoldDB" id="A0AAF0Y106"/>
<dbReference type="GO" id="GO:0005524">
    <property type="term" value="F:ATP binding"/>
    <property type="evidence" value="ECO:0007669"/>
    <property type="project" value="UniProtKB-KW"/>
</dbReference>
<feature type="domain" description="Protein kinase" evidence="10">
    <location>
        <begin position="217"/>
        <end position="567"/>
    </location>
</feature>
<evidence type="ECO:0000256" key="5">
    <source>
        <dbReference type="ARBA" id="ARBA00022777"/>
    </source>
</evidence>
<accession>A0AAF0Y106</accession>
<dbReference type="Gene3D" id="3.30.200.20">
    <property type="entry name" value="Phosphorylase Kinase, domain 1"/>
    <property type="match status" value="1"/>
</dbReference>
<dbReference type="GO" id="GO:0072354">
    <property type="term" value="F:histone H3T3 kinase activity"/>
    <property type="evidence" value="ECO:0007669"/>
    <property type="project" value="TreeGrafter"/>
</dbReference>
<dbReference type="SMART" id="SM01331">
    <property type="entry name" value="DUF3635"/>
    <property type="match status" value="1"/>
</dbReference>
<evidence type="ECO:0000313" key="11">
    <source>
        <dbReference type="EMBL" id="WOO77920.1"/>
    </source>
</evidence>
<keyword evidence="2" id="KW-0723">Serine/threonine-protein kinase</keyword>
<dbReference type="Gene3D" id="1.10.510.10">
    <property type="entry name" value="Transferase(Phosphotransferase) domain 1"/>
    <property type="match status" value="1"/>
</dbReference>
<keyword evidence="6" id="KW-0067">ATP-binding</keyword>
<dbReference type="GO" id="GO:0005634">
    <property type="term" value="C:nucleus"/>
    <property type="evidence" value="ECO:0007669"/>
    <property type="project" value="TreeGrafter"/>
</dbReference>
<reference evidence="11" key="1">
    <citation type="submission" date="2023-10" db="EMBL/GenBank/DDBJ databases">
        <authorList>
            <person name="Noh H."/>
        </authorList>
    </citation>
    <scope>NUCLEOTIDE SEQUENCE</scope>
    <source>
        <strain evidence="11">DUCC4014</strain>
    </source>
</reference>
<dbReference type="InterPro" id="IPR011009">
    <property type="entry name" value="Kinase-like_dom_sf"/>
</dbReference>
<evidence type="ECO:0000256" key="7">
    <source>
        <dbReference type="ARBA" id="ARBA00047899"/>
    </source>
</evidence>
<dbReference type="GeneID" id="87804729"/>
<dbReference type="GO" id="GO:0035556">
    <property type="term" value="P:intracellular signal transduction"/>
    <property type="evidence" value="ECO:0007669"/>
    <property type="project" value="TreeGrafter"/>
</dbReference>
<evidence type="ECO:0000256" key="2">
    <source>
        <dbReference type="ARBA" id="ARBA00022527"/>
    </source>
</evidence>
<sequence length="577" mass="63153">MSLLGLKRIINIHHDLSPERSTPSPALGQPPSPLAPKRPPLQAKMSQDCVPSIKPLSSLKDFANTPLKQPAKKLDKGKAARAPATPERDLVKKHAVPRARKVVIPRSPVSTPRRSTVEVVIPTPRHFAPLRDVGLATSSRYRDAPTATRVEDITEHFERVTIRDTKKPKRARAVQPPKFSAIDTLLSSCLTATLLPFGDVFTSEAFGSVLPGGRTSTPVIRKIGEASYSEVFTVASSTDDEAIVVKIIPLLGDKPVASTVELPDCSEVADVVREVETTKRMSSVPGGGFGNFLGAFVVHGCYPQLLLQAWDEFDEESEWKSLRPDVFGESQQYAVVALSNGGQDLEGYKFEASRGWVQAASAFWQVADALGRAEKWTGFEHRDLHEGQILVSAVPPSTPPQPITNYLDSSATAVRATIIDFGLSRLEIPGHGSTSTPLPDEVYEGVGNQWDVYRAMRDRIESADDAASDAWTAFHPITNVLWLHYLARRLLRSTPTLRKPREVKRSASSVPKKGALAEKEVIRARSEAAWHMLVAVEAALGVALSVRDNARVAARKLQQFASAEEFAEWGRQQGWIA</sequence>
<proteinExistence type="predicted"/>
<dbReference type="GO" id="GO:0005737">
    <property type="term" value="C:cytoplasm"/>
    <property type="evidence" value="ECO:0007669"/>
    <property type="project" value="TreeGrafter"/>
</dbReference>
<dbReference type="Proteomes" id="UP000827549">
    <property type="component" value="Chromosome 1"/>
</dbReference>
<organism evidence="11 12">
    <name type="scientific">Vanrija pseudolonga</name>
    <dbReference type="NCBI Taxonomy" id="143232"/>
    <lineage>
        <taxon>Eukaryota</taxon>
        <taxon>Fungi</taxon>
        <taxon>Dikarya</taxon>
        <taxon>Basidiomycota</taxon>
        <taxon>Agaricomycotina</taxon>
        <taxon>Tremellomycetes</taxon>
        <taxon>Trichosporonales</taxon>
        <taxon>Trichosporonaceae</taxon>
        <taxon>Vanrija</taxon>
    </lineage>
</organism>
<dbReference type="EC" id="2.7.11.1" evidence="1"/>
<dbReference type="SUPFAM" id="SSF56112">
    <property type="entry name" value="Protein kinase-like (PK-like)"/>
    <property type="match status" value="1"/>
</dbReference>
<keyword evidence="12" id="KW-1185">Reference proteome</keyword>